<evidence type="ECO:0000256" key="1">
    <source>
        <dbReference type="SAM" id="MobiDB-lite"/>
    </source>
</evidence>
<gene>
    <name evidence="3" type="ORF">HTEP1355_LOCUS13520</name>
</gene>
<proteinExistence type="predicted"/>
<keyword evidence="2" id="KW-0732">Signal</keyword>
<dbReference type="PANTHER" id="PTHR37231">
    <property type="entry name" value="EXPRESSED PROTEIN"/>
    <property type="match status" value="1"/>
</dbReference>
<evidence type="ECO:0000313" key="3">
    <source>
        <dbReference type="EMBL" id="CAD8799879.1"/>
    </source>
</evidence>
<dbReference type="EMBL" id="HBFN01023297">
    <property type="protein sequence ID" value="CAD8799879.1"/>
    <property type="molecule type" value="Transcribed_RNA"/>
</dbReference>
<feature type="signal peptide" evidence="2">
    <location>
        <begin position="1"/>
        <end position="25"/>
    </location>
</feature>
<name>A0A7S0VXR2_9CRYP</name>
<sequence>MPSSHLRSAVPFALLLGLHLQCVSAFLPVPSAGGGLGVSRRGATQTHDASRRIGSTLQCSSQPEPPSQPPSRVWSQAGAATAVGANLVVVASLVSVKSTGHGLPAGPYGLLGALEGVSYLAAVSLFASSLYTRASSSAPASREGAGWLQDVAEGLSYASVLGGLAVLGLLLLDRGCIPNALPILDYSAYVNVCP</sequence>
<feature type="chain" id="PRO_5031454482" evidence="2">
    <location>
        <begin position="26"/>
        <end position="194"/>
    </location>
</feature>
<organism evidence="3">
    <name type="scientific">Hemiselmis tepida</name>
    <dbReference type="NCBI Taxonomy" id="464990"/>
    <lineage>
        <taxon>Eukaryota</taxon>
        <taxon>Cryptophyceae</taxon>
        <taxon>Cryptomonadales</taxon>
        <taxon>Hemiselmidaceae</taxon>
        <taxon>Hemiselmis</taxon>
    </lineage>
</organism>
<accession>A0A7S0VXR2</accession>
<evidence type="ECO:0000256" key="2">
    <source>
        <dbReference type="SAM" id="SignalP"/>
    </source>
</evidence>
<feature type="compositionally biased region" description="Polar residues" evidence="1">
    <location>
        <begin position="42"/>
        <end position="59"/>
    </location>
</feature>
<reference evidence="3" key="1">
    <citation type="submission" date="2021-01" db="EMBL/GenBank/DDBJ databases">
        <authorList>
            <person name="Corre E."/>
            <person name="Pelletier E."/>
            <person name="Niang G."/>
            <person name="Scheremetjew M."/>
            <person name="Finn R."/>
            <person name="Kale V."/>
            <person name="Holt S."/>
            <person name="Cochrane G."/>
            <person name="Meng A."/>
            <person name="Brown T."/>
            <person name="Cohen L."/>
        </authorList>
    </citation>
    <scope>NUCLEOTIDE SEQUENCE</scope>
    <source>
        <strain evidence="3">CCMP443</strain>
    </source>
</reference>
<dbReference type="PANTHER" id="PTHR37231:SF2">
    <property type="entry name" value="EXPRESSED PROTEIN"/>
    <property type="match status" value="1"/>
</dbReference>
<protein>
    <submittedName>
        <fullName evidence="3">Uncharacterized protein</fullName>
    </submittedName>
</protein>
<dbReference type="AlphaFoldDB" id="A0A7S0VXR2"/>
<feature type="region of interest" description="Disordered" evidence="1">
    <location>
        <begin position="37"/>
        <end position="73"/>
    </location>
</feature>